<evidence type="ECO:0000259" key="2">
    <source>
        <dbReference type="Pfam" id="PF18050"/>
    </source>
</evidence>
<reference evidence="3 4" key="1">
    <citation type="submission" date="2019-03" db="EMBL/GenBank/DDBJ databases">
        <title>Genomic Encyclopedia of Type Strains, Phase IV (KMG-IV): sequencing the most valuable type-strain genomes for metagenomic binning, comparative biology and taxonomic classification.</title>
        <authorList>
            <person name="Goeker M."/>
        </authorList>
    </citation>
    <scope>NUCLEOTIDE SEQUENCE [LARGE SCALE GENOMIC DNA]</scope>
    <source>
        <strain evidence="3 4">DSM 29487</strain>
    </source>
</reference>
<dbReference type="Proteomes" id="UP000295515">
    <property type="component" value="Unassembled WGS sequence"/>
</dbReference>
<dbReference type="Pfam" id="PF18050">
    <property type="entry name" value="Cyclophil_like2"/>
    <property type="match status" value="1"/>
</dbReference>
<protein>
    <recommendedName>
        <fullName evidence="2">Cyclophilin-like domain-containing protein</fullName>
    </recommendedName>
</protein>
<proteinExistence type="predicted"/>
<keyword evidence="4" id="KW-1185">Reference proteome</keyword>
<dbReference type="SUPFAM" id="SSF50891">
    <property type="entry name" value="Cyclophilin-like"/>
    <property type="match status" value="1"/>
</dbReference>
<feature type="signal peptide" evidence="1">
    <location>
        <begin position="1"/>
        <end position="20"/>
    </location>
</feature>
<keyword evidence="1" id="KW-0732">Signal</keyword>
<feature type="chain" id="PRO_5020391557" description="Cyclophilin-like domain-containing protein" evidence="1">
    <location>
        <begin position="21"/>
        <end position="161"/>
    </location>
</feature>
<dbReference type="InterPro" id="IPR041183">
    <property type="entry name" value="Cyclophilin-like"/>
</dbReference>
<evidence type="ECO:0000313" key="4">
    <source>
        <dbReference type="Proteomes" id="UP000295515"/>
    </source>
</evidence>
<organism evidence="3 4">
    <name type="scientific">Longibaculum muris</name>
    <dbReference type="NCBI Taxonomy" id="1796628"/>
    <lineage>
        <taxon>Bacteria</taxon>
        <taxon>Bacillati</taxon>
        <taxon>Bacillota</taxon>
        <taxon>Erysipelotrichia</taxon>
        <taxon>Erysipelotrichales</taxon>
        <taxon>Coprobacillaceae</taxon>
        <taxon>Longibaculum</taxon>
    </lineage>
</organism>
<sequence>MKWVKLFSFVIIIMILTSCSDNKPVNNIVREKSTIEQQESSEKNKMIDVNIVIENQTFHAKLYSNDSTKALIKKLPITMTMNELNGNEKYSYLSEELPSSNDYTGNINTGDIMLFNNDCLVIFYKDFSTTYHYTKLGRISDIDNLEKTLSVENVEVTFEIE</sequence>
<evidence type="ECO:0000313" key="3">
    <source>
        <dbReference type="EMBL" id="TCV93094.1"/>
    </source>
</evidence>
<accession>A0A4R3YPK6</accession>
<dbReference type="EMBL" id="SMCQ01000024">
    <property type="protein sequence ID" value="TCV93094.1"/>
    <property type="molecule type" value="Genomic_DNA"/>
</dbReference>
<name>A0A4R3YPK6_9FIRM</name>
<dbReference type="AlphaFoldDB" id="A0A4R3YPK6"/>
<dbReference type="PROSITE" id="PS51257">
    <property type="entry name" value="PROKAR_LIPOPROTEIN"/>
    <property type="match status" value="1"/>
</dbReference>
<dbReference type="RefSeq" id="WP_207905364.1">
    <property type="nucleotide sequence ID" value="NZ_JANKBF010000021.1"/>
</dbReference>
<dbReference type="GeneID" id="98916368"/>
<gene>
    <name evidence="3" type="ORF">EDD60_12415</name>
</gene>
<evidence type="ECO:0000256" key="1">
    <source>
        <dbReference type="SAM" id="SignalP"/>
    </source>
</evidence>
<comment type="caution">
    <text evidence="3">The sequence shown here is derived from an EMBL/GenBank/DDBJ whole genome shotgun (WGS) entry which is preliminary data.</text>
</comment>
<feature type="domain" description="Cyclophilin-like" evidence="2">
    <location>
        <begin position="51"/>
        <end position="159"/>
    </location>
</feature>
<dbReference type="Gene3D" id="2.40.100.20">
    <property type="match status" value="1"/>
</dbReference>
<dbReference type="InterPro" id="IPR029000">
    <property type="entry name" value="Cyclophilin-like_dom_sf"/>
</dbReference>